<evidence type="ECO:0000256" key="1">
    <source>
        <dbReference type="ARBA" id="ARBA00022741"/>
    </source>
</evidence>
<dbReference type="GO" id="GO:0005737">
    <property type="term" value="C:cytoplasm"/>
    <property type="evidence" value="ECO:0007669"/>
    <property type="project" value="TreeGrafter"/>
</dbReference>
<evidence type="ECO:0000256" key="2">
    <source>
        <dbReference type="ARBA" id="ARBA00022840"/>
    </source>
</evidence>
<dbReference type="Proteomes" id="UP001149140">
    <property type="component" value="Unassembled WGS sequence"/>
</dbReference>
<dbReference type="GO" id="GO:0004016">
    <property type="term" value="F:adenylate cyclase activity"/>
    <property type="evidence" value="ECO:0007669"/>
    <property type="project" value="TreeGrafter"/>
</dbReference>
<proteinExistence type="predicted"/>
<protein>
    <submittedName>
        <fullName evidence="5">AAA family ATPase</fullName>
    </submittedName>
</protein>
<keyword evidence="2" id="KW-0067">ATP-binding</keyword>
<dbReference type="EMBL" id="JAPDOD010000006">
    <property type="protein sequence ID" value="MDA0160529.1"/>
    <property type="molecule type" value="Genomic_DNA"/>
</dbReference>
<dbReference type="GO" id="GO:0005524">
    <property type="term" value="F:ATP binding"/>
    <property type="evidence" value="ECO:0007669"/>
    <property type="project" value="UniProtKB-KW"/>
</dbReference>
<evidence type="ECO:0000259" key="4">
    <source>
        <dbReference type="Pfam" id="PF13191"/>
    </source>
</evidence>
<evidence type="ECO:0000313" key="5">
    <source>
        <dbReference type="EMBL" id="MDA0160529.1"/>
    </source>
</evidence>
<name>A0A9X3RZR5_9ACTN</name>
<evidence type="ECO:0000313" key="6">
    <source>
        <dbReference type="Proteomes" id="UP001149140"/>
    </source>
</evidence>
<keyword evidence="6" id="KW-1185">Reference proteome</keyword>
<evidence type="ECO:0000256" key="3">
    <source>
        <dbReference type="SAM" id="MobiDB-lite"/>
    </source>
</evidence>
<feature type="domain" description="Orc1-like AAA ATPase" evidence="4">
    <location>
        <begin position="3"/>
        <end position="153"/>
    </location>
</feature>
<dbReference type="Pfam" id="PF13191">
    <property type="entry name" value="AAA_16"/>
    <property type="match status" value="1"/>
</dbReference>
<dbReference type="RefSeq" id="WP_270039428.1">
    <property type="nucleotide sequence ID" value="NZ_JAPDOD010000006.1"/>
</dbReference>
<dbReference type="InterPro" id="IPR011990">
    <property type="entry name" value="TPR-like_helical_dom_sf"/>
</dbReference>
<feature type="region of interest" description="Disordered" evidence="3">
    <location>
        <begin position="728"/>
        <end position="755"/>
    </location>
</feature>
<dbReference type="PANTHER" id="PTHR16305">
    <property type="entry name" value="TESTICULAR SOLUBLE ADENYLYL CYCLASE"/>
    <property type="match status" value="1"/>
</dbReference>
<dbReference type="Gene3D" id="1.25.40.10">
    <property type="entry name" value="Tetratricopeptide repeat domain"/>
    <property type="match status" value="2"/>
</dbReference>
<dbReference type="InterPro" id="IPR041664">
    <property type="entry name" value="AAA_16"/>
</dbReference>
<gene>
    <name evidence="5" type="ORF">OM076_09660</name>
</gene>
<dbReference type="SUPFAM" id="SSF52540">
    <property type="entry name" value="P-loop containing nucleoside triphosphate hydrolases"/>
    <property type="match status" value="1"/>
</dbReference>
<sequence>MIVGRAAELDRVDAFLAAVADGPAALLLEGELGVGKTALWREAIARSPYRVLACRPVEAETQLAYAALGDLLAELSDEDLVALPDPQRHALEVALLRREPGSRGAPQRAVALGLLAVLRARPAIVAVDDVQWLDHPSSVVLGFVARRLEDARVGLLVARRGSGAMPLHLPEDARVTVGPLAAGELGRLLAERSGSPVARAELARLHRTTGGNPYYSLELLGREILPEGLRALVAGRLAALSPQGREAAALAAALSRPTTALVDATSAPGVLEVEGDRVRFTHPLLATVAYEQVADKRALHARAAQLVDDPEERARHLALAAEAPDEEVASALVDAARRARARGAPDAAAELLEQARRLTPGPSWRRGVEAAERHLEAGDAARAQAVLEEALGDIPSGSDRAYALARLGWVRAHREGFRAAAVVFEEALAEPTDDVALKIEIHQGLSWCMHSLKGIGPAERHGRTALALAEALGEPTLLAHALSHVAFLDSTGGAGMAMDAIDRALALEPDPEWTQILGRPDWIRAMLLFWDGRLAEARDCLAALYAEALERGDEHSLPFVLFQLARAELLLGEWDAARAHAAECVESVEQSGQVGERPYALTIEAMVLAHLGEIERARELIAEGLALSERVGTGPAALELLAIRGFLELSAGEIALADAALDTLRDRIEQTELREPALFRHQADAIEAKVLLGRHDEARALVAALDRTRPWVRSVAARCDALVGAESGGVAAGGSAAERGAAGDRGAADGRAPAG</sequence>
<dbReference type="SUPFAM" id="SSF48452">
    <property type="entry name" value="TPR-like"/>
    <property type="match status" value="3"/>
</dbReference>
<comment type="caution">
    <text evidence="5">The sequence shown here is derived from an EMBL/GenBank/DDBJ whole genome shotgun (WGS) entry which is preliminary data.</text>
</comment>
<dbReference type="PANTHER" id="PTHR16305:SF35">
    <property type="entry name" value="TRANSCRIPTIONAL ACTIVATOR DOMAIN"/>
    <property type="match status" value="1"/>
</dbReference>
<dbReference type="InterPro" id="IPR027417">
    <property type="entry name" value="P-loop_NTPase"/>
</dbReference>
<feature type="non-terminal residue" evidence="5">
    <location>
        <position position="755"/>
    </location>
</feature>
<accession>A0A9X3RZR5</accession>
<keyword evidence="1" id="KW-0547">Nucleotide-binding</keyword>
<dbReference type="AlphaFoldDB" id="A0A9X3RZR5"/>
<organism evidence="5 6">
    <name type="scientific">Solirubrobacter ginsenosidimutans</name>
    <dbReference type="NCBI Taxonomy" id="490573"/>
    <lineage>
        <taxon>Bacteria</taxon>
        <taxon>Bacillati</taxon>
        <taxon>Actinomycetota</taxon>
        <taxon>Thermoleophilia</taxon>
        <taxon>Solirubrobacterales</taxon>
        <taxon>Solirubrobacteraceae</taxon>
        <taxon>Solirubrobacter</taxon>
    </lineage>
</organism>
<reference evidence="5" key="1">
    <citation type="submission" date="2022-10" db="EMBL/GenBank/DDBJ databases">
        <title>The WGS of Solirubrobacter ginsenosidimutans DSM 21036.</title>
        <authorList>
            <person name="Jiang Z."/>
        </authorList>
    </citation>
    <scope>NUCLEOTIDE SEQUENCE</scope>
    <source>
        <strain evidence="5">DSM 21036</strain>
    </source>
</reference>